<keyword evidence="10 11" id="KW-0472">Membrane</keyword>
<dbReference type="PROSITE" id="PS50885">
    <property type="entry name" value="HAMP"/>
    <property type="match status" value="1"/>
</dbReference>
<dbReference type="Pfam" id="PF00512">
    <property type="entry name" value="HisKA"/>
    <property type="match status" value="1"/>
</dbReference>
<dbReference type="SUPFAM" id="SSF55874">
    <property type="entry name" value="ATPase domain of HSP90 chaperone/DNA topoisomerase II/histidine kinase"/>
    <property type="match status" value="1"/>
</dbReference>
<dbReference type="SMART" id="SM00304">
    <property type="entry name" value="HAMP"/>
    <property type="match status" value="1"/>
</dbReference>
<organism evidence="14 15">
    <name type="scientific">Kitasatospora kifunensis</name>
    <name type="common">Streptomyces kifunensis</name>
    <dbReference type="NCBI Taxonomy" id="58351"/>
    <lineage>
        <taxon>Bacteria</taxon>
        <taxon>Bacillati</taxon>
        <taxon>Actinomycetota</taxon>
        <taxon>Actinomycetes</taxon>
        <taxon>Kitasatosporales</taxon>
        <taxon>Streptomycetaceae</taxon>
        <taxon>Kitasatospora</taxon>
    </lineage>
</organism>
<gene>
    <name evidence="14" type="ORF">FHR34_000277</name>
</gene>
<feature type="transmembrane region" description="Helical" evidence="11">
    <location>
        <begin position="199"/>
        <end position="222"/>
    </location>
</feature>
<dbReference type="CDD" id="cd00082">
    <property type="entry name" value="HisKA"/>
    <property type="match status" value="1"/>
</dbReference>
<dbReference type="InterPro" id="IPR050428">
    <property type="entry name" value="TCS_sensor_his_kinase"/>
</dbReference>
<dbReference type="Gene3D" id="3.30.565.10">
    <property type="entry name" value="Histidine kinase-like ATPase, C-terminal domain"/>
    <property type="match status" value="1"/>
</dbReference>
<evidence type="ECO:0000256" key="8">
    <source>
        <dbReference type="ARBA" id="ARBA00022989"/>
    </source>
</evidence>
<keyword evidence="8 11" id="KW-1133">Transmembrane helix</keyword>
<dbReference type="SUPFAM" id="SSF47384">
    <property type="entry name" value="Homodimeric domain of signal transducing histidine kinase"/>
    <property type="match status" value="1"/>
</dbReference>
<dbReference type="Pfam" id="PF02518">
    <property type="entry name" value="HATPase_c"/>
    <property type="match status" value="1"/>
</dbReference>
<evidence type="ECO:0000256" key="11">
    <source>
        <dbReference type="SAM" id="Phobius"/>
    </source>
</evidence>
<evidence type="ECO:0000256" key="3">
    <source>
        <dbReference type="ARBA" id="ARBA00012438"/>
    </source>
</evidence>
<evidence type="ECO:0000313" key="14">
    <source>
        <dbReference type="EMBL" id="MBB4921284.1"/>
    </source>
</evidence>
<comment type="caution">
    <text evidence="14">The sequence shown here is derived from an EMBL/GenBank/DDBJ whole genome shotgun (WGS) entry which is preliminary data.</text>
</comment>
<dbReference type="Gene3D" id="1.10.287.130">
    <property type="match status" value="1"/>
</dbReference>
<dbReference type="PROSITE" id="PS50109">
    <property type="entry name" value="HIS_KIN"/>
    <property type="match status" value="1"/>
</dbReference>
<dbReference type="Proteomes" id="UP000540506">
    <property type="component" value="Unassembled WGS sequence"/>
</dbReference>
<protein>
    <recommendedName>
        <fullName evidence="3">histidine kinase</fullName>
        <ecNumber evidence="3">2.7.13.3</ecNumber>
    </recommendedName>
</protein>
<keyword evidence="5 14" id="KW-0808">Transferase</keyword>
<sequence>MADQVAHVEISHGQVADGTQPSGGGSAQGIGGRLARVSLRGRLVLLTVVAISLAVVVCSTASWFLARDRMINQVDQTLKQSVGPISKTAVRHLASLCGGTEPYDTGLAIPTVVFATGRSCPPDGGDRVVVTPGDVAIAAGSNTDSHAASRIRTGRTRSGKSVRVYVIGMPANQPRGSTAPMAVLVSQPLAPVQQALRELALFLAALAAVVITGTALGARWIARTALRPVKQLTEAVEQIARTQEPGTTITVFGRDEIARLSESFNAMSTALASSRDRQSRLIADAGHELRTPLTSLRTNVDLLVRSDQTGRALPEQTRGRMLATMKAQLVELSTLINDLLELSRPTRAVGTKSLEVVALHEVAARALDRARLRGPGLAFTVDLHPWYVRADAHTMERAVINLLDNAVKFSPPGGAIDVRLRSGTLTVRDHGPGIPAEDLPHVFDRFWRSPSARQLPGSGLGLAIVAQAIREAGGEVSLGAAEAEPAGASAGAIEAGGAVATIQLPGTPTAPPPPASAPGN</sequence>
<dbReference type="InterPro" id="IPR004358">
    <property type="entry name" value="Sig_transdc_His_kin-like_C"/>
</dbReference>
<evidence type="ECO:0000256" key="5">
    <source>
        <dbReference type="ARBA" id="ARBA00022679"/>
    </source>
</evidence>
<dbReference type="SMART" id="SM00387">
    <property type="entry name" value="HATPase_c"/>
    <property type="match status" value="1"/>
</dbReference>
<dbReference type="PANTHER" id="PTHR45436">
    <property type="entry name" value="SENSOR HISTIDINE KINASE YKOH"/>
    <property type="match status" value="1"/>
</dbReference>
<dbReference type="InterPro" id="IPR005467">
    <property type="entry name" value="His_kinase_dom"/>
</dbReference>
<feature type="transmembrane region" description="Helical" evidence="11">
    <location>
        <begin position="43"/>
        <end position="66"/>
    </location>
</feature>
<feature type="domain" description="Histidine kinase" evidence="12">
    <location>
        <begin position="284"/>
        <end position="508"/>
    </location>
</feature>
<evidence type="ECO:0000256" key="4">
    <source>
        <dbReference type="ARBA" id="ARBA00022553"/>
    </source>
</evidence>
<dbReference type="InterPro" id="IPR003594">
    <property type="entry name" value="HATPase_dom"/>
</dbReference>
<evidence type="ECO:0000256" key="6">
    <source>
        <dbReference type="ARBA" id="ARBA00022692"/>
    </source>
</evidence>
<dbReference type="CDD" id="cd00075">
    <property type="entry name" value="HATPase"/>
    <property type="match status" value="1"/>
</dbReference>
<dbReference type="GO" id="GO:0000155">
    <property type="term" value="F:phosphorelay sensor kinase activity"/>
    <property type="evidence" value="ECO:0007669"/>
    <property type="project" value="InterPro"/>
</dbReference>
<evidence type="ECO:0000256" key="2">
    <source>
        <dbReference type="ARBA" id="ARBA00004236"/>
    </source>
</evidence>
<evidence type="ECO:0000259" key="12">
    <source>
        <dbReference type="PROSITE" id="PS50109"/>
    </source>
</evidence>
<dbReference type="AlphaFoldDB" id="A0A7W7VT41"/>
<dbReference type="SUPFAM" id="SSF158472">
    <property type="entry name" value="HAMP domain-like"/>
    <property type="match status" value="1"/>
</dbReference>
<keyword evidence="4" id="KW-0597">Phosphoprotein</keyword>
<comment type="catalytic activity">
    <reaction evidence="1">
        <text>ATP + protein L-histidine = ADP + protein N-phospho-L-histidine.</text>
        <dbReference type="EC" id="2.7.13.3"/>
    </reaction>
</comment>
<dbReference type="CDD" id="cd06225">
    <property type="entry name" value="HAMP"/>
    <property type="match status" value="1"/>
</dbReference>
<dbReference type="InterPro" id="IPR036097">
    <property type="entry name" value="HisK_dim/P_sf"/>
</dbReference>
<dbReference type="EC" id="2.7.13.3" evidence="3"/>
<dbReference type="PRINTS" id="PR00344">
    <property type="entry name" value="BCTRLSENSOR"/>
</dbReference>
<accession>A0A7W7VT41</accession>
<evidence type="ECO:0000259" key="13">
    <source>
        <dbReference type="PROSITE" id="PS50885"/>
    </source>
</evidence>
<feature type="domain" description="HAMP" evidence="13">
    <location>
        <begin position="223"/>
        <end position="276"/>
    </location>
</feature>
<dbReference type="Gene3D" id="6.10.340.10">
    <property type="match status" value="1"/>
</dbReference>
<dbReference type="InterPro" id="IPR003661">
    <property type="entry name" value="HisK_dim/P_dom"/>
</dbReference>
<keyword evidence="15" id="KW-1185">Reference proteome</keyword>
<keyword evidence="9" id="KW-0902">Two-component regulatory system</keyword>
<keyword evidence="6 11" id="KW-0812">Transmembrane</keyword>
<dbReference type="InterPro" id="IPR003660">
    <property type="entry name" value="HAMP_dom"/>
</dbReference>
<dbReference type="Pfam" id="PF00672">
    <property type="entry name" value="HAMP"/>
    <property type="match status" value="1"/>
</dbReference>
<dbReference type="RefSeq" id="WP_184933641.1">
    <property type="nucleotide sequence ID" value="NZ_JACHJV010000001.1"/>
</dbReference>
<proteinExistence type="predicted"/>
<evidence type="ECO:0000256" key="9">
    <source>
        <dbReference type="ARBA" id="ARBA00023012"/>
    </source>
</evidence>
<evidence type="ECO:0000256" key="10">
    <source>
        <dbReference type="ARBA" id="ARBA00023136"/>
    </source>
</evidence>
<dbReference type="PANTHER" id="PTHR45436:SF5">
    <property type="entry name" value="SENSOR HISTIDINE KINASE TRCS"/>
    <property type="match status" value="1"/>
</dbReference>
<dbReference type="InterPro" id="IPR036890">
    <property type="entry name" value="HATPase_C_sf"/>
</dbReference>
<evidence type="ECO:0000256" key="1">
    <source>
        <dbReference type="ARBA" id="ARBA00000085"/>
    </source>
</evidence>
<comment type="subcellular location">
    <subcellularLocation>
        <location evidence="2">Cell membrane</location>
    </subcellularLocation>
</comment>
<keyword evidence="7 14" id="KW-0418">Kinase</keyword>
<dbReference type="SMART" id="SM00388">
    <property type="entry name" value="HisKA"/>
    <property type="match status" value="1"/>
</dbReference>
<evidence type="ECO:0000256" key="7">
    <source>
        <dbReference type="ARBA" id="ARBA00022777"/>
    </source>
</evidence>
<name>A0A7W7VT41_KITKI</name>
<dbReference type="EMBL" id="JACHJV010000001">
    <property type="protein sequence ID" value="MBB4921284.1"/>
    <property type="molecule type" value="Genomic_DNA"/>
</dbReference>
<dbReference type="GO" id="GO:0005886">
    <property type="term" value="C:plasma membrane"/>
    <property type="evidence" value="ECO:0007669"/>
    <property type="project" value="UniProtKB-SubCell"/>
</dbReference>
<reference evidence="14 15" key="1">
    <citation type="submission" date="2020-08" db="EMBL/GenBank/DDBJ databases">
        <title>Sequencing the genomes of 1000 actinobacteria strains.</title>
        <authorList>
            <person name="Klenk H.-P."/>
        </authorList>
    </citation>
    <scope>NUCLEOTIDE SEQUENCE [LARGE SCALE GENOMIC DNA]</scope>
    <source>
        <strain evidence="14 15">DSM 41654</strain>
    </source>
</reference>
<evidence type="ECO:0000313" key="15">
    <source>
        <dbReference type="Proteomes" id="UP000540506"/>
    </source>
</evidence>